<reference evidence="2" key="1">
    <citation type="journal article" date="2014" name="Proc. Natl. Acad. Sci. U.S.A.">
        <title>Extensive sampling of basidiomycete genomes demonstrates inadequacy of the white-rot/brown-rot paradigm for wood decay fungi.</title>
        <authorList>
            <person name="Riley R."/>
            <person name="Salamov A.A."/>
            <person name="Brown D.W."/>
            <person name="Nagy L.G."/>
            <person name="Floudas D."/>
            <person name="Held B.W."/>
            <person name="Levasseur A."/>
            <person name="Lombard V."/>
            <person name="Morin E."/>
            <person name="Otillar R."/>
            <person name="Lindquist E.A."/>
            <person name="Sun H."/>
            <person name="LaButti K.M."/>
            <person name="Schmutz J."/>
            <person name="Jabbour D."/>
            <person name="Luo H."/>
            <person name="Baker S.E."/>
            <person name="Pisabarro A.G."/>
            <person name="Walton J.D."/>
            <person name="Blanchette R.A."/>
            <person name="Henrissat B."/>
            <person name="Martin F."/>
            <person name="Cullen D."/>
            <person name="Hibbett D.S."/>
            <person name="Grigoriev I.V."/>
        </authorList>
    </citation>
    <scope>NUCLEOTIDE SEQUENCE [LARGE SCALE GENOMIC DNA]</scope>
    <source>
        <strain evidence="2">PC15</strain>
    </source>
</reference>
<protein>
    <submittedName>
        <fullName evidence="1">Uncharacterized protein</fullName>
    </submittedName>
</protein>
<dbReference type="EMBL" id="KL198005">
    <property type="protein sequence ID" value="KDQ32103.1"/>
    <property type="molecule type" value="Genomic_DNA"/>
</dbReference>
<evidence type="ECO:0000313" key="1">
    <source>
        <dbReference type="EMBL" id="KDQ32103.1"/>
    </source>
</evidence>
<dbReference type="Proteomes" id="UP000027073">
    <property type="component" value="Unassembled WGS sequence"/>
</dbReference>
<gene>
    <name evidence="1" type="ORF">PLEOSDRAFT_154307</name>
</gene>
<sequence length="204" mass="22557">MARGLAVDTRGDSSIQWVSGPLVSLELYGIAEEEVTDPTIPLCEVPTDGNIPSISFDFPPSLSECYEVRPRYMTLPSKSSRIDLTASTGAECTSDLPMPELEVCDIEQPERCPLRVRVALDREVSALQELVDSIPSVLHQFCVVVKLYLYAKTEFHSTRANLTCFLRAMESRSTRPPIGHPVTALSSTQTSNLFKTANFCLSNR</sequence>
<organism evidence="1 2">
    <name type="scientific">Pleurotus ostreatus (strain PC15)</name>
    <name type="common">Oyster mushroom</name>
    <dbReference type="NCBI Taxonomy" id="1137138"/>
    <lineage>
        <taxon>Eukaryota</taxon>
        <taxon>Fungi</taxon>
        <taxon>Dikarya</taxon>
        <taxon>Basidiomycota</taxon>
        <taxon>Agaricomycotina</taxon>
        <taxon>Agaricomycetes</taxon>
        <taxon>Agaricomycetidae</taxon>
        <taxon>Agaricales</taxon>
        <taxon>Pleurotineae</taxon>
        <taxon>Pleurotaceae</taxon>
        <taxon>Pleurotus</taxon>
    </lineage>
</organism>
<dbReference type="VEuPathDB" id="FungiDB:PLEOSDRAFT_154307"/>
<dbReference type="HOGENOM" id="CLU_1343759_0_0_1"/>
<accession>A0A067NVK2</accession>
<dbReference type="AlphaFoldDB" id="A0A067NVK2"/>
<name>A0A067NVK2_PLEO1</name>
<proteinExistence type="predicted"/>
<dbReference type="InParanoid" id="A0A067NVK2"/>
<evidence type="ECO:0000313" key="2">
    <source>
        <dbReference type="Proteomes" id="UP000027073"/>
    </source>
</evidence>